<evidence type="ECO:0000256" key="1">
    <source>
        <dbReference type="SAM" id="MobiDB-lite"/>
    </source>
</evidence>
<dbReference type="AlphaFoldDB" id="A0A8J5T173"/>
<keyword evidence="3" id="KW-1185">Reference proteome</keyword>
<protein>
    <submittedName>
        <fullName evidence="2">Uncharacterized protein</fullName>
    </submittedName>
</protein>
<proteinExistence type="predicted"/>
<accession>A0A8J5T173</accession>
<evidence type="ECO:0000313" key="2">
    <source>
        <dbReference type="EMBL" id="KAG8065691.1"/>
    </source>
</evidence>
<comment type="caution">
    <text evidence="2">The sequence shown here is derived from an EMBL/GenBank/DDBJ whole genome shotgun (WGS) entry which is preliminary data.</text>
</comment>
<sequence length="144" mass="14768">MAKAYERAYSPGSEPPKYLCNFEALNLGSKGTLCTSGCSWDSSSKDAFSASSGTWITSGGAQGRLVGLQGQGRGIVRRDAATTQLDQKKAPAGGGGCDVVGDTTAASLAIDRSHVLWSPAKGDPAGEESPERNAQKGVSFRLGG</sequence>
<reference evidence="2" key="1">
    <citation type="journal article" date="2021" name="bioRxiv">
        <title>Whole Genome Assembly and Annotation of Northern Wild Rice, Zizania palustris L., Supports a Whole Genome Duplication in the Zizania Genus.</title>
        <authorList>
            <person name="Haas M."/>
            <person name="Kono T."/>
            <person name="Macchietto M."/>
            <person name="Millas R."/>
            <person name="McGilp L."/>
            <person name="Shao M."/>
            <person name="Duquette J."/>
            <person name="Hirsch C.N."/>
            <person name="Kimball J."/>
        </authorList>
    </citation>
    <scope>NUCLEOTIDE SEQUENCE</scope>
    <source>
        <tissue evidence="2">Fresh leaf tissue</tissue>
    </source>
</reference>
<dbReference type="EMBL" id="JAAALK010000285">
    <property type="protein sequence ID" value="KAG8065691.1"/>
    <property type="molecule type" value="Genomic_DNA"/>
</dbReference>
<evidence type="ECO:0000313" key="3">
    <source>
        <dbReference type="Proteomes" id="UP000729402"/>
    </source>
</evidence>
<organism evidence="2 3">
    <name type="scientific">Zizania palustris</name>
    <name type="common">Northern wild rice</name>
    <dbReference type="NCBI Taxonomy" id="103762"/>
    <lineage>
        <taxon>Eukaryota</taxon>
        <taxon>Viridiplantae</taxon>
        <taxon>Streptophyta</taxon>
        <taxon>Embryophyta</taxon>
        <taxon>Tracheophyta</taxon>
        <taxon>Spermatophyta</taxon>
        <taxon>Magnoliopsida</taxon>
        <taxon>Liliopsida</taxon>
        <taxon>Poales</taxon>
        <taxon>Poaceae</taxon>
        <taxon>BOP clade</taxon>
        <taxon>Oryzoideae</taxon>
        <taxon>Oryzeae</taxon>
        <taxon>Zizaniinae</taxon>
        <taxon>Zizania</taxon>
    </lineage>
</organism>
<dbReference type="Proteomes" id="UP000729402">
    <property type="component" value="Unassembled WGS sequence"/>
</dbReference>
<name>A0A8J5T173_ZIZPA</name>
<reference evidence="2" key="2">
    <citation type="submission" date="2021-02" db="EMBL/GenBank/DDBJ databases">
        <authorList>
            <person name="Kimball J.A."/>
            <person name="Haas M.W."/>
            <person name="Macchietto M."/>
            <person name="Kono T."/>
            <person name="Duquette J."/>
            <person name="Shao M."/>
        </authorList>
    </citation>
    <scope>NUCLEOTIDE SEQUENCE</scope>
    <source>
        <tissue evidence="2">Fresh leaf tissue</tissue>
    </source>
</reference>
<gene>
    <name evidence="2" type="ORF">GUJ93_ZPchr0004g40171</name>
</gene>
<feature type="region of interest" description="Disordered" evidence="1">
    <location>
        <begin position="117"/>
        <end position="144"/>
    </location>
</feature>